<keyword evidence="3" id="KW-1185">Reference proteome</keyword>
<name>A0ABQ5INX6_9ASTR</name>
<feature type="region of interest" description="Disordered" evidence="1">
    <location>
        <begin position="1"/>
        <end position="20"/>
    </location>
</feature>
<evidence type="ECO:0000313" key="2">
    <source>
        <dbReference type="EMBL" id="GJU01033.1"/>
    </source>
</evidence>
<evidence type="ECO:0008006" key="4">
    <source>
        <dbReference type="Google" id="ProtNLM"/>
    </source>
</evidence>
<comment type="caution">
    <text evidence="2">The sequence shown here is derived from an EMBL/GenBank/DDBJ whole genome shotgun (WGS) entry which is preliminary data.</text>
</comment>
<sequence>MEDFNKRTKSAPRTKNMMTGKWSRINSDCQKFNAIYKHLTRKSGENEADHIENAKDTYMERSGNKKFQYIHAWNILKSYPKWDAAKLIDEDDLAELFSLDTRARPAGQPRPPKKQNQWTPAYEAKRKKELGLLECKELEFLMIDPFSLSSEKTAYIRRKQDEIMKKYPKA</sequence>
<feature type="region of interest" description="Disordered" evidence="1">
    <location>
        <begin position="101"/>
        <end position="120"/>
    </location>
</feature>
<dbReference type="PANTHER" id="PTHR45023">
    <property type="match status" value="1"/>
</dbReference>
<dbReference type="Proteomes" id="UP001151760">
    <property type="component" value="Unassembled WGS sequence"/>
</dbReference>
<accession>A0ABQ5INX6</accession>
<protein>
    <recommendedName>
        <fullName evidence="4">No apical meristem-associated C-terminal domain-containing protein</fullName>
    </recommendedName>
</protein>
<dbReference type="EMBL" id="BQNB010020924">
    <property type="protein sequence ID" value="GJU01033.1"/>
    <property type="molecule type" value="Genomic_DNA"/>
</dbReference>
<reference evidence="2" key="2">
    <citation type="submission" date="2022-01" db="EMBL/GenBank/DDBJ databases">
        <authorList>
            <person name="Yamashiro T."/>
            <person name="Shiraishi A."/>
            <person name="Satake H."/>
            <person name="Nakayama K."/>
        </authorList>
    </citation>
    <scope>NUCLEOTIDE SEQUENCE</scope>
</reference>
<evidence type="ECO:0000256" key="1">
    <source>
        <dbReference type="SAM" id="MobiDB-lite"/>
    </source>
</evidence>
<reference evidence="2" key="1">
    <citation type="journal article" date="2022" name="Int. J. Mol. Sci.">
        <title>Draft Genome of Tanacetum Coccineum: Genomic Comparison of Closely Related Tanacetum-Family Plants.</title>
        <authorList>
            <person name="Yamashiro T."/>
            <person name="Shiraishi A."/>
            <person name="Nakayama K."/>
            <person name="Satake H."/>
        </authorList>
    </citation>
    <scope>NUCLEOTIDE SEQUENCE</scope>
</reference>
<proteinExistence type="predicted"/>
<gene>
    <name evidence="2" type="ORF">Tco_1111371</name>
</gene>
<dbReference type="PANTHER" id="PTHR45023:SF4">
    <property type="entry name" value="GLYCINE-RICH PROTEIN-RELATED"/>
    <property type="match status" value="1"/>
</dbReference>
<evidence type="ECO:0000313" key="3">
    <source>
        <dbReference type="Proteomes" id="UP001151760"/>
    </source>
</evidence>
<organism evidence="2 3">
    <name type="scientific">Tanacetum coccineum</name>
    <dbReference type="NCBI Taxonomy" id="301880"/>
    <lineage>
        <taxon>Eukaryota</taxon>
        <taxon>Viridiplantae</taxon>
        <taxon>Streptophyta</taxon>
        <taxon>Embryophyta</taxon>
        <taxon>Tracheophyta</taxon>
        <taxon>Spermatophyta</taxon>
        <taxon>Magnoliopsida</taxon>
        <taxon>eudicotyledons</taxon>
        <taxon>Gunneridae</taxon>
        <taxon>Pentapetalae</taxon>
        <taxon>asterids</taxon>
        <taxon>campanulids</taxon>
        <taxon>Asterales</taxon>
        <taxon>Asteraceae</taxon>
        <taxon>Asteroideae</taxon>
        <taxon>Anthemideae</taxon>
        <taxon>Anthemidinae</taxon>
        <taxon>Tanacetum</taxon>
    </lineage>
</organism>